<dbReference type="Pfam" id="PF00535">
    <property type="entry name" value="Glycos_transf_2"/>
    <property type="match status" value="1"/>
</dbReference>
<dbReference type="InterPro" id="IPR029044">
    <property type="entry name" value="Nucleotide-diphossugar_trans"/>
</dbReference>
<dbReference type="InterPro" id="IPR001173">
    <property type="entry name" value="Glyco_trans_2-like"/>
</dbReference>
<evidence type="ECO:0000256" key="2">
    <source>
        <dbReference type="ARBA" id="ARBA00022676"/>
    </source>
</evidence>
<proteinExistence type="inferred from homology"/>
<dbReference type="CDD" id="cd00761">
    <property type="entry name" value="Glyco_tranf_GTA_type"/>
    <property type="match status" value="1"/>
</dbReference>
<feature type="domain" description="Glycosyltransferase 2-like" evidence="4">
    <location>
        <begin position="7"/>
        <end position="174"/>
    </location>
</feature>
<reference evidence="5 6" key="1">
    <citation type="submission" date="2024-05" db="EMBL/GenBank/DDBJ databases">
        <title>The mechanism of isolation and screening of efficient mineral weathering bacteria priestia aryabhattai c4-10 with weathered biotite.</title>
        <authorList>
            <person name="Yang S."/>
        </authorList>
    </citation>
    <scope>NUCLEOTIDE SEQUENCE [LARGE SCALE GENOMIC DNA]</scope>
    <source>
        <strain evidence="5 6">C4-10</strain>
    </source>
</reference>
<sequence length="310" mass="36556">MSKPLVTVIIPVYNVEEFLPQCLNSIVEQTYDNIEIIAIDDGSTDNSLEILRKYELDYSNIKIISRKNSGPSNTRNAGIDEAKGKYIYFLDSDDYILPNLFEKLIQLMEEKNLDLIRFGVEPFVDGIEFELDTKQYDFRENFEKGKVYGKNELLAVNLNAFSAIVYAYIIKRELLTKNEIKFKPGILHEDELFTLEVFLNAHSAMYEENFYYKRRYRENSIMTSQDSQKIKKSFDSYCILIEEMNKLLEKYSDILEVTLIKKRILSVYIGLIYKKIDKKYKKRKLSEIKGVNKIDHLYYTLKYNVKSILR</sequence>
<evidence type="ECO:0000313" key="5">
    <source>
        <dbReference type="EMBL" id="MEN3152309.1"/>
    </source>
</evidence>
<comment type="similarity">
    <text evidence="1">Belongs to the glycosyltransferase 2 family.</text>
</comment>
<organism evidence="5 6">
    <name type="scientific">Priestia aryabhattai</name>
    <name type="common">Bacillus aryabhattai</name>
    <dbReference type="NCBI Taxonomy" id="412384"/>
    <lineage>
        <taxon>Bacteria</taxon>
        <taxon>Bacillati</taxon>
        <taxon>Bacillota</taxon>
        <taxon>Bacilli</taxon>
        <taxon>Bacillales</taxon>
        <taxon>Bacillaceae</taxon>
        <taxon>Priestia</taxon>
    </lineage>
</organism>
<keyword evidence="3 5" id="KW-0808">Transferase</keyword>
<evidence type="ECO:0000256" key="3">
    <source>
        <dbReference type="ARBA" id="ARBA00022679"/>
    </source>
</evidence>
<keyword evidence="2 5" id="KW-0328">Glycosyltransferase</keyword>
<evidence type="ECO:0000313" key="6">
    <source>
        <dbReference type="Proteomes" id="UP001418804"/>
    </source>
</evidence>
<reference evidence="5 6" key="2">
    <citation type="submission" date="2024-05" db="EMBL/GenBank/DDBJ databases">
        <authorList>
            <person name="Zheng X."/>
        </authorList>
    </citation>
    <scope>NUCLEOTIDE SEQUENCE [LARGE SCALE GENOMIC DNA]</scope>
    <source>
        <strain evidence="5 6">C4-10</strain>
    </source>
</reference>
<dbReference type="EC" id="2.4.-.-" evidence="5"/>
<name>A0ABD5KN55_PRIAR</name>
<comment type="caution">
    <text evidence="5">The sequence shown here is derived from an EMBL/GenBank/DDBJ whole genome shotgun (WGS) entry which is preliminary data.</text>
</comment>
<dbReference type="AlphaFoldDB" id="A0ABD5KN55"/>
<dbReference type="SUPFAM" id="SSF53448">
    <property type="entry name" value="Nucleotide-diphospho-sugar transferases"/>
    <property type="match status" value="1"/>
</dbReference>
<dbReference type="Proteomes" id="UP001418804">
    <property type="component" value="Unassembled WGS sequence"/>
</dbReference>
<evidence type="ECO:0000256" key="1">
    <source>
        <dbReference type="ARBA" id="ARBA00006739"/>
    </source>
</evidence>
<dbReference type="GO" id="GO:0016757">
    <property type="term" value="F:glycosyltransferase activity"/>
    <property type="evidence" value="ECO:0007669"/>
    <property type="project" value="UniProtKB-KW"/>
</dbReference>
<gene>
    <name evidence="5" type="ORF">ABDD91_05675</name>
</gene>
<dbReference type="Gene3D" id="3.90.550.10">
    <property type="entry name" value="Spore Coat Polysaccharide Biosynthesis Protein SpsA, Chain A"/>
    <property type="match status" value="1"/>
</dbReference>
<protein>
    <submittedName>
        <fullName evidence="5">Glycosyltransferase</fullName>
        <ecNumber evidence="5">2.4.-.-</ecNumber>
    </submittedName>
</protein>
<accession>A0ABD5KN55</accession>
<evidence type="ECO:0000259" key="4">
    <source>
        <dbReference type="Pfam" id="PF00535"/>
    </source>
</evidence>
<dbReference type="EMBL" id="JBDIVD010000001">
    <property type="protein sequence ID" value="MEN3152309.1"/>
    <property type="molecule type" value="Genomic_DNA"/>
</dbReference>
<dbReference type="PANTHER" id="PTHR22916">
    <property type="entry name" value="GLYCOSYLTRANSFERASE"/>
    <property type="match status" value="1"/>
</dbReference>
<dbReference type="PANTHER" id="PTHR22916:SF51">
    <property type="entry name" value="GLYCOSYLTRANSFERASE EPSH-RELATED"/>
    <property type="match status" value="1"/>
</dbReference>
<dbReference type="RefSeq" id="WP_221832789.1">
    <property type="nucleotide sequence ID" value="NZ_JACLCB010000005.1"/>
</dbReference>